<keyword evidence="3" id="KW-1185">Reference proteome</keyword>
<name>A0A840IFN0_9ACTN</name>
<dbReference type="PANTHER" id="PTHR42830:SF1">
    <property type="entry name" value="OSMOTICALLY INDUCIBLE FAMILY PROTEIN"/>
    <property type="match status" value="1"/>
</dbReference>
<proteinExistence type="predicted"/>
<evidence type="ECO:0000313" key="2">
    <source>
        <dbReference type="EMBL" id="MBB4663629.1"/>
    </source>
</evidence>
<protein>
    <submittedName>
        <fullName evidence="2">Osmotically inducible protein OsmC</fullName>
    </submittedName>
</protein>
<feature type="region of interest" description="Disordered" evidence="1">
    <location>
        <begin position="1"/>
        <end position="20"/>
    </location>
</feature>
<dbReference type="RefSeq" id="WP_183343344.1">
    <property type="nucleotide sequence ID" value="NZ_JACHNU010000004.1"/>
</dbReference>
<dbReference type="InterPro" id="IPR019904">
    <property type="entry name" value="Peroxiredoxin_OsmC"/>
</dbReference>
<dbReference type="Proteomes" id="UP000585272">
    <property type="component" value="Unassembled WGS sequence"/>
</dbReference>
<organism evidence="2 3">
    <name type="scientific">Conexibacter arvalis</name>
    <dbReference type="NCBI Taxonomy" id="912552"/>
    <lineage>
        <taxon>Bacteria</taxon>
        <taxon>Bacillati</taxon>
        <taxon>Actinomycetota</taxon>
        <taxon>Thermoleophilia</taxon>
        <taxon>Solirubrobacterales</taxon>
        <taxon>Conexibacteraceae</taxon>
        <taxon>Conexibacter</taxon>
    </lineage>
</organism>
<dbReference type="EMBL" id="JACHNU010000004">
    <property type="protein sequence ID" value="MBB4663629.1"/>
    <property type="molecule type" value="Genomic_DNA"/>
</dbReference>
<dbReference type="NCBIfam" id="TIGR03562">
    <property type="entry name" value="osmo_induc_OsmC"/>
    <property type="match status" value="1"/>
</dbReference>
<gene>
    <name evidence="2" type="ORF">BDZ31_003224</name>
</gene>
<dbReference type="GO" id="GO:0004601">
    <property type="term" value="F:peroxidase activity"/>
    <property type="evidence" value="ECO:0007669"/>
    <property type="project" value="InterPro"/>
</dbReference>
<dbReference type="PANTHER" id="PTHR42830">
    <property type="entry name" value="OSMOTICALLY INDUCIBLE FAMILY PROTEIN"/>
    <property type="match status" value="1"/>
</dbReference>
<accession>A0A840IFN0</accession>
<evidence type="ECO:0000256" key="1">
    <source>
        <dbReference type="SAM" id="MobiDB-lite"/>
    </source>
</evidence>
<dbReference type="SUPFAM" id="SSF82784">
    <property type="entry name" value="OsmC-like"/>
    <property type="match status" value="1"/>
</dbReference>
<dbReference type="Gene3D" id="3.30.300.20">
    <property type="match status" value="1"/>
</dbReference>
<dbReference type="InterPro" id="IPR052707">
    <property type="entry name" value="OsmC_Ohr_Peroxiredoxin"/>
</dbReference>
<comment type="caution">
    <text evidence="2">The sequence shown here is derived from an EMBL/GenBank/DDBJ whole genome shotgun (WGS) entry which is preliminary data.</text>
</comment>
<reference evidence="2 3" key="1">
    <citation type="submission" date="2020-08" db="EMBL/GenBank/DDBJ databases">
        <title>Genomic Encyclopedia of Archaeal and Bacterial Type Strains, Phase II (KMG-II): from individual species to whole genera.</title>
        <authorList>
            <person name="Goeker M."/>
        </authorList>
    </citation>
    <scope>NUCLEOTIDE SEQUENCE [LARGE SCALE GENOMIC DNA]</scope>
    <source>
        <strain evidence="2 3">DSM 23288</strain>
    </source>
</reference>
<dbReference type="InterPro" id="IPR003718">
    <property type="entry name" value="OsmC/Ohr_fam"/>
</dbReference>
<dbReference type="InterPro" id="IPR015946">
    <property type="entry name" value="KH_dom-like_a/b"/>
</dbReference>
<sequence>MPARGTAEWKGDLRSGGGTFTAGDTISGDYSFKSRFEDGPGANPEQLIAAAHASCFSMALSNALAQAGTPVDSVQTNAVVTLRPVDGVPTITKIELTTVGKVPGIDEAAFKEAADRAKAGCPVSRALSGVPEITLDATLAS</sequence>
<dbReference type="AlphaFoldDB" id="A0A840IFN0"/>
<evidence type="ECO:0000313" key="3">
    <source>
        <dbReference type="Proteomes" id="UP000585272"/>
    </source>
</evidence>
<dbReference type="GO" id="GO:0006979">
    <property type="term" value="P:response to oxidative stress"/>
    <property type="evidence" value="ECO:0007669"/>
    <property type="project" value="InterPro"/>
</dbReference>
<dbReference type="InterPro" id="IPR036102">
    <property type="entry name" value="OsmC/Ohrsf"/>
</dbReference>
<dbReference type="Pfam" id="PF02566">
    <property type="entry name" value="OsmC"/>
    <property type="match status" value="1"/>
</dbReference>